<evidence type="ECO:0000313" key="3">
    <source>
        <dbReference type="Proteomes" id="UP000287651"/>
    </source>
</evidence>
<protein>
    <submittedName>
        <fullName evidence="2">Uncharacterized protein</fullName>
    </submittedName>
</protein>
<evidence type="ECO:0000313" key="2">
    <source>
        <dbReference type="EMBL" id="RRT32729.1"/>
    </source>
</evidence>
<proteinExistence type="predicted"/>
<dbReference type="AlphaFoldDB" id="A0A426WZS7"/>
<feature type="region of interest" description="Disordered" evidence="1">
    <location>
        <begin position="1"/>
        <end position="132"/>
    </location>
</feature>
<sequence length="132" mass="13687">MHPLKFPNSCIRAKRRQRGGGAASHGQPSCKAGHPWPGCDQGPLQGGGRLRPGLARKGGQLRSRGQQLPIGTPTCSMAPAKGPVAGRPQGAVDRRGGRPLAGWLPTGKGSRRLHRGSSGDDTDGARGVRASF</sequence>
<reference evidence="2 3" key="1">
    <citation type="journal article" date="2014" name="Agronomy (Basel)">
        <title>A Draft Genome Sequence for Ensete ventricosum, the Drought-Tolerant Tree Against Hunger.</title>
        <authorList>
            <person name="Harrison J."/>
            <person name="Moore K.A."/>
            <person name="Paszkiewicz K."/>
            <person name="Jones T."/>
            <person name="Grant M."/>
            <person name="Ambacheew D."/>
            <person name="Muzemil S."/>
            <person name="Studholme D.J."/>
        </authorList>
    </citation>
    <scope>NUCLEOTIDE SEQUENCE [LARGE SCALE GENOMIC DNA]</scope>
</reference>
<dbReference type="EMBL" id="AMZH03030869">
    <property type="protein sequence ID" value="RRT32729.1"/>
    <property type="molecule type" value="Genomic_DNA"/>
</dbReference>
<evidence type="ECO:0000256" key="1">
    <source>
        <dbReference type="SAM" id="MobiDB-lite"/>
    </source>
</evidence>
<accession>A0A426WZS7</accession>
<name>A0A426WZS7_ENSVE</name>
<gene>
    <name evidence="2" type="ORF">B296_00052981</name>
</gene>
<organism evidence="2 3">
    <name type="scientific">Ensete ventricosum</name>
    <name type="common">Abyssinian banana</name>
    <name type="synonym">Musa ensete</name>
    <dbReference type="NCBI Taxonomy" id="4639"/>
    <lineage>
        <taxon>Eukaryota</taxon>
        <taxon>Viridiplantae</taxon>
        <taxon>Streptophyta</taxon>
        <taxon>Embryophyta</taxon>
        <taxon>Tracheophyta</taxon>
        <taxon>Spermatophyta</taxon>
        <taxon>Magnoliopsida</taxon>
        <taxon>Liliopsida</taxon>
        <taxon>Zingiberales</taxon>
        <taxon>Musaceae</taxon>
        <taxon>Ensete</taxon>
    </lineage>
</organism>
<dbReference type="Proteomes" id="UP000287651">
    <property type="component" value="Unassembled WGS sequence"/>
</dbReference>
<comment type="caution">
    <text evidence="2">The sequence shown here is derived from an EMBL/GenBank/DDBJ whole genome shotgun (WGS) entry which is preliminary data.</text>
</comment>